<dbReference type="InParanoid" id="A0A3N4LSI5"/>
<feature type="compositionally biased region" description="Basic residues" evidence="3">
    <location>
        <begin position="341"/>
        <end position="351"/>
    </location>
</feature>
<feature type="compositionally biased region" description="Basic residues" evidence="3">
    <location>
        <begin position="418"/>
        <end position="428"/>
    </location>
</feature>
<feature type="compositionally biased region" description="Polar residues" evidence="3">
    <location>
        <begin position="267"/>
        <end position="285"/>
    </location>
</feature>
<organism evidence="5 6">
    <name type="scientific">Terfezia boudieri ATCC MYA-4762</name>
    <dbReference type="NCBI Taxonomy" id="1051890"/>
    <lineage>
        <taxon>Eukaryota</taxon>
        <taxon>Fungi</taxon>
        <taxon>Dikarya</taxon>
        <taxon>Ascomycota</taxon>
        <taxon>Pezizomycotina</taxon>
        <taxon>Pezizomycetes</taxon>
        <taxon>Pezizales</taxon>
        <taxon>Pezizaceae</taxon>
        <taxon>Terfezia</taxon>
    </lineage>
</organism>
<dbReference type="Pfam" id="PF12047">
    <property type="entry name" value="DNMT1-RFD"/>
    <property type="match status" value="1"/>
</dbReference>
<dbReference type="STRING" id="1051890.A0A3N4LSI5"/>
<feature type="compositionally biased region" description="Acidic residues" evidence="3">
    <location>
        <begin position="320"/>
        <end position="335"/>
    </location>
</feature>
<reference evidence="5 6" key="1">
    <citation type="journal article" date="2018" name="Nat. Ecol. Evol.">
        <title>Pezizomycetes genomes reveal the molecular basis of ectomycorrhizal truffle lifestyle.</title>
        <authorList>
            <person name="Murat C."/>
            <person name="Payen T."/>
            <person name="Noel B."/>
            <person name="Kuo A."/>
            <person name="Morin E."/>
            <person name="Chen J."/>
            <person name="Kohler A."/>
            <person name="Krizsan K."/>
            <person name="Balestrini R."/>
            <person name="Da Silva C."/>
            <person name="Montanini B."/>
            <person name="Hainaut M."/>
            <person name="Levati E."/>
            <person name="Barry K.W."/>
            <person name="Belfiori B."/>
            <person name="Cichocki N."/>
            <person name="Clum A."/>
            <person name="Dockter R.B."/>
            <person name="Fauchery L."/>
            <person name="Guy J."/>
            <person name="Iotti M."/>
            <person name="Le Tacon F."/>
            <person name="Lindquist E.A."/>
            <person name="Lipzen A."/>
            <person name="Malagnac F."/>
            <person name="Mello A."/>
            <person name="Molinier V."/>
            <person name="Miyauchi S."/>
            <person name="Poulain J."/>
            <person name="Riccioni C."/>
            <person name="Rubini A."/>
            <person name="Sitrit Y."/>
            <person name="Splivallo R."/>
            <person name="Traeger S."/>
            <person name="Wang M."/>
            <person name="Zifcakova L."/>
            <person name="Wipf D."/>
            <person name="Zambonelli A."/>
            <person name="Paolocci F."/>
            <person name="Nowrousian M."/>
            <person name="Ottonello S."/>
            <person name="Baldrian P."/>
            <person name="Spatafora J.W."/>
            <person name="Henrissat B."/>
            <person name="Nagy L.G."/>
            <person name="Aury J.M."/>
            <person name="Wincker P."/>
            <person name="Grigoriev I.V."/>
            <person name="Bonfante P."/>
            <person name="Martin F.M."/>
        </authorList>
    </citation>
    <scope>NUCLEOTIDE SEQUENCE [LARGE SCALE GENOMIC DNA]</scope>
    <source>
        <strain evidence="5 6">ATCC MYA-4762</strain>
    </source>
</reference>
<dbReference type="OrthoDB" id="5382953at2759"/>
<comment type="subcellular location">
    <subcellularLocation>
        <location evidence="1">Nucleus</location>
    </subcellularLocation>
</comment>
<sequence length="526" mass="59777">MKHQVETTVLRGIDRTLEEEEWPLLELKDATITHHHRRKKAGQLVDLFEVNLHGPFRVKGRLGKLKKHQESLVLGTASKLYKEDIVIPEAYTYSLEIKDDGRIIIWVLGNCGWYALSPSKEYKAIFDQMVEKTKIWLFLEAKYVPAIYKGKYRLRGSAHDVFVEFSREYPDWPTAKEAAALFHKHHEWIVLKMLVKAEEVDNWARTPIHTEMFTQHKDTVSEIQRLLRARSEQGMSTAQDADANQLASIQDEEHVIRVKSESKVISEASTELPSQSTTPIMISNPITQRQNLRLYTRSQKVVPPSPPAALKREPSLPIEDTTEDAEEEESSESEPEDVKPIRRSAKGKSVLRPRTSTIPLEAPTPLASCSPTTKFDEDDEMMDFKLEEDTKPSNKRPALSDDNDPLATPAERLKKRYRAIHAQPRRSQSRSETPSIDTKLEWPALRPGTGKSPIEMGYMPPTSSCRPGGPWMCSVPNCKYKLLEGDSVAGRALIEAHYESHARVMQDAMEIIGVETQAARGIYHVE</sequence>
<dbReference type="AlphaFoldDB" id="A0A3N4LSI5"/>
<evidence type="ECO:0000313" key="6">
    <source>
        <dbReference type="Proteomes" id="UP000267821"/>
    </source>
</evidence>
<feature type="region of interest" description="Disordered" evidence="3">
    <location>
        <begin position="388"/>
        <end position="407"/>
    </location>
</feature>
<evidence type="ECO:0000313" key="5">
    <source>
        <dbReference type="EMBL" id="RPB25846.1"/>
    </source>
</evidence>
<dbReference type="GO" id="GO:0005634">
    <property type="term" value="C:nucleus"/>
    <property type="evidence" value="ECO:0007669"/>
    <property type="project" value="UniProtKB-SubCell"/>
</dbReference>
<name>A0A3N4LSI5_9PEZI</name>
<keyword evidence="2" id="KW-0539">Nucleus</keyword>
<dbReference type="Proteomes" id="UP000267821">
    <property type="component" value="Unassembled WGS sequence"/>
</dbReference>
<accession>A0A3N4LSI5</accession>
<evidence type="ECO:0000256" key="2">
    <source>
        <dbReference type="ARBA" id="ARBA00023242"/>
    </source>
</evidence>
<proteinExistence type="predicted"/>
<dbReference type="InterPro" id="IPR022702">
    <property type="entry name" value="Cytosine_MeTrfase1_RFD"/>
</dbReference>
<protein>
    <recommendedName>
        <fullName evidence="4">RFTS domain-containing protein</fullName>
    </recommendedName>
</protein>
<feature type="region of interest" description="Disordered" evidence="3">
    <location>
        <begin position="299"/>
        <end position="376"/>
    </location>
</feature>
<evidence type="ECO:0000256" key="3">
    <source>
        <dbReference type="SAM" id="MobiDB-lite"/>
    </source>
</evidence>
<feature type="domain" description="RFTS" evidence="4">
    <location>
        <begin position="88"/>
        <end position="135"/>
    </location>
</feature>
<gene>
    <name evidence="5" type="ORF">L211DRAFT_847623</name>
</gene>
<feature type="region of interest" description="Disordered" evidence="3">
    <location>
        <begin position="418"/>
        <end position="437"/>
    </location>
</feature>
<dbReference type="EMBL" id="ML121536">
    <property type="protein sequence ID" value="RPB25846.1"/>
    <property type="molecule type" value="Genomic_DNA"/>
</dbReference>
<feature type="region of interest" description="Disordered" evidence="3">
    <location>
        <begin position="262"/>
        <end position="285"/>
    </location>
</feature>
<evidence type="ECO:0000259" key="4">
    <source>
        <dbReference type="Pfam" id="PF12047"/>
    </source>
</evidence>
<evidence type="ECO:0000256" key="1">
    <source>
        <dbReference type="ARBA" id="ARBA00004123"/>
    </source>
</evidence>
<keyword evidence="6" id="KW-1185">Reference proteome</keyword>